<dbReference type="InterPro" id="IPR001173">
    <property type="entry name" value="Glyco_trans_2-like"/>
</dbReference>
<evidence type="ECO:0000313" key="10">
    <source>
        <dbReference type="EMBL" id="NEK54496.1"/>
    </source>
</evidence>
<dbReference type="SUPFAM" id="SSF53448">
    <property type="entry name" value="Nucleotide-diphospho-sugar transferases"/>
    <property type="match status" value="1"/>
</dbReference>
<evidence type="ECO:0000256" key="4">
    <source>
        <dbReference type="ARBA" id="ARBA00022692"/>
    </source>
</evidence>
<dbReference type="GO" id="GO:0016757">
    <property type="term" value="F:glycosyltransferase activity"/>
    <property type="evidence" value="ECO:0007669"/>
    <property type="project" value="UniProtKB-KW"/>
</dbReference>
<evidence type="ECO:0000259" key="8">
    <source>
        <dbReference type="Pfam" id="PF00535"/>
    </source>
</evidence>
<dbReference type="PANTHER" id="PTHR48090:SF1">
    <property type="entry name" value="PROPHAGE BACTOPRENOL GLUCOSYL TRANSFERASE HOMOLOG"/>
    <property type="match status" value="1"/>
</dbReference>
<comment type="subcellular location">
    <subcellularLocation>
        <location evidence="1">Membrane</location>
        <topology evidence="1">Multi-pass membrane protein</topology>
    </subcellularLocation>
</comment>
<dbReference type="Proteomes" id="UP000471409">
    <property type="component" value="Unassembled WGS sequence"/>
</dbReference>
<dbReference type="EMBL" id="WXXP01000028">
    <property type="protein sequence ID" value="NEK54496.1"/>
    <property type="molecule type" value="Genomic_DNA"/>
</dbReference>
<dbReference type="Gene3D" id="3.90.550.10">
    <property type="entry name" value="Spore Coat Polysaccharide Biosynthesis Protein SpsA, Chain A"/>
    <property type="match status" value="1"/>
</dbReference>
<feature type="domain" description="Glycosyltransferase 2-like" evidence="8">
    <location>
        <begin position="14"/>
        <end position="173"/>
    </location>
</feature>
<keyword evidence="2" id="KW-0328">Glycosyltransferase</keyword>
<evidence type="ECO:0000313" key="11">
    <source>
        <dbReference type="Proteomes" id="UP000251166"/>
    </source>
</evidence>
<evidence type="ECO:0000256" key="1">
    <source>
        <dbReference type="ARBA" id="ARBA00004141"/>
    </source>
</evidence>
<protein>
    <submittedName>
        <fullName evidence="9">Glycosyl transferase 2 family protein</fullName>
    </submittedName>
    <submittedName>
        <fullName evidence="10">Glycosyltransferase</fullName>
    </submittedName>
</protein>
<sequence length="318" mass="35626">MKSEIDPDGSVVISVVVPVYGCDGCIEELCARVRLALMDLHVSFEILLVDDRSPDQSWAKIVAVHEYFPEVTGIRLSRNFGQHIAISAGLAAARGEYAVVMDCDLQDPPERIPDLYAKIKEGYDFVLAKRVSRSHSAGRLIGAKAYFLLMERLQKGSFDSSFGTFSILSRKVINAFLRFSERERHYLFILGWLGFNAGTIEYDHNQRFAGKSSYSLSKLIRHAMDGIFFQSTDLLKWIVTTGLAFSLIGLISCLYFIISYFLYGSSPGWTSLFVAMLTCTGAILISLGVLGLYVGKIFDQVKERPLYEVDLVLEHVEK</sequence>
<evidence type="ECO:0000256" key="5">
    <source>
        <dbReference type="ARBA" id="ARBA00022989"/>
    </source>
</evidence>
<gene>
    <name evidence="9" type="ORF">DLJ82_3792</name>
    <name evidence="10" type="ORF">GUK36_34550</name>
</gene>
<accession>A0A2Z4YL87</accession>
<feature type="transmembrane region" description="Helical" evidence="7">
    <location>
        <begin position="237"/>
        <end position="263"/>
    </location>
</feature>
<name>A0A2Z4YL87_RHILE</name>
<evidence type="ECO:0000313" key="9">
    <source>
        <dbReference type="EMBL" id="AXA41358.1"/>
    </source>
</evidence>
<dbReference type="AlphaFoldDB" id="A0A2Z4YL87"/>
<dbReference type="EMBL" id="CP030760">
    <property type="protein sequence ID" value="AXA41358.1"/>
    <property type="molecule type" value="Genomic_DNA"/>
</dbReference>
<dbReference type="InterPro" id="IPR050256">
    <property type="entry name" value="Glycosyltransferase_2"/>
</dbReference>
<reference evidence="9 11" key="1">
    <citation type="submission" date="2018-07" db="EMBL/GenBank/DDBJ databases">
        <title>Rhizobium leguminosarum strain:ATCC 14479 Genome sequencing and assembly.</title>
        <authorList>
            <person name="Chakraborty R."/>
        </authorList>
    </citation>
    <scope>NUCLEOTIDE SEQUENCE [LARGE SCALE GENOMIC DNA]</scope>
    <source>
        <strain evidence="9 11">ATCC 14479</strain>
    </source>
</reference>
<dbReference type="RefSeq" id="WP_018244898.1">
    <property type="nucleotide sequence ID" value="NZ_CP030760.1"/>
</dbReference>
<keyword evidence="5 7" id="KW-1133">Transmembrane helix</keyword>
<evidence type="ECO:0000256" key="3">
    <source>
        <dbReference type="ARBA" id="ARBA00022679"/>
    </source>
</evidence>
<keyword evidence="4 7" id="KW-0812">Transmembrane</keyword>
<proteinExistence type="predicted"/>
<keyword evidence="3 9" id="KW-0808">Transferase</keyword>
<dbReference type="CDD" id="cd04187">
    <property type="entry name" value="DPM1_like_bac"/>
    <property type="match status" value="1"/>
</dbReference>
<keyword evidence="6 7" id="KW-0472">Membrane</keyword>
<evidence type="ECO:0000313" key="12">
    <source>
        <dbReference type="Proteomes" id="UP000471409"/>
    </source>
</evidence>
<dbReference type="GO" id="GO:0005886">
    <property type="term" value="C:plasma membrane"/>
    <property type="evidence" value="ECO:0007669"/>
    <property type="project" value="TreeGrafter"/>
</dbReference>
<organism evidence="9 11">
    <name type="scientific">Rhizobium leguminosarum</name>
    <dbReference type="NCBI Taxonomy" id="384"/>
    <lineage>
        <taxon>Bacteria</taxon>
        <taxon>Pseudomonadati</taxon>
        <taxon>Pseudomonadota</taxon>
        <taxon>Alphaproteobacteria</taxon>
        <taxon>Hyphomicrobiales</taxon>
        <taxon>Rhizobiaceae</taxon>
        <taxon>Rhizobium/Agrobacterium group</taxon>
        <taxon>Rhizobium</taxon>
    </lineage>
</organism>
<dbReference type="Proteomes" id="UP000251166">
    <property type="component" value="Chromosome"/>
</dbReference>
<feature type="transmembrane region" description="Helical" evidence="7">
    <location>
        <begin position="269"/>
        <end position="294"/>
    </location>
</feature>
<evidence type="ECO:0000256" key="2">
    <source>
        <dbReference type="ARBA" id="ARBA00022676"/>
    </source>
</evidence>
<reference evidence="10 12" key="2">
    <citation type="submission" date="2020-01" db="EMBL/GenBank/DDBJ databases">
        <title>Rhizobium genotypes associated with high levels of biological nitrogen fixation by grain legumes in a temperate-maritime cropping system.</title>
        <authorList>
            <person name="Maluk M."/>
            <person name="Francesc Ferrando Molina F."/>
            <person name="Lopez Del Egido L."/>
            <person name="Lafos M."/>
            <person name="Langarica-Fuentes A."/>
            <person name="Gebre Yohannes G."/>
            <person name="Young M.W."/>
            <person name="Martin P."/>
            <person name="Gantlett R."/>
            <person name="Kenicer G."/>
            <person name="Hawes C."/>
            <person name="Begg G.S."/>
            <person name="Quilliam R.S."/>
            <person name="Squire G.R."/>
            <person name="Poole P.S."/>
            <person name="Young P.W."/>
            <person name="Iannetta P.M."/>
            <person name="James E.K."/>
        </authorList>
    </citation>
    <scope>NUCLEOTIDE SEQUENCE [LARGE SCALE GENOMIC DNA]</scope>
    <source>
        <strain evidence="10 12">JHI944</strain>
    </source>
</reference>
<evidence type="ECO:0000256" key="7">
    <source>
        <dbReference type="SAM" id="Phobius"/>
    </source>
</evidence>
<dbReference type="PANTHER" id="PTHR48090">
    <property type="entry name" value="UNDECAPRENYL-PHOSPHATE 4-DEOXY-4-FORMAMIDO-L-ARABINOSE TRANSFERASE-RELATED"/>
    <property type="match status" value="1"/>
</dbReference>
<dbReference type="Pfam" id="PF00535">
    <property type="entry name" value="Glycos_transf_2"/>
    <property type="match status" value="1"/>
</dbReference>
<evidence type="ECO:0000256" key="6">
    <source>
        <dbReference type="ARBA" id="ARBA00023136"/>
    </source>
</evidence>
<dbReference type="InterPro" id="IPR029044">
    <property type="entry name" value="Nucleotide-diphossugar_trans"/>
</dbReference>